<keyword evidence="4 5" id="KW-0413">Isomerase</keyword>
<dbReference type="InterPro" id="IPR002501">
    <property type="entry name" value="PsdUridine_synth_N"/>
</dbReference>
<feature type="active site" description="Nucleophile" evidence="5">
    <location>
        <position position="49"/>
    </location>
</feature>
<dbReference type="PANTHER" id="PTHR13767">
    <property type="entry name" value="TRNA-PSEUDOURIDINE SYNTHASE"/>
    <property type="match status" value="1"/>
</dbReference>
<dbReference type="GO" id="GO:0003723">
    <property type="term" value="F:RNA binding"/>
    <property type="evidence" value="ECO:0007669"/>
    <property type="project" value="InterPro"/>
</dbReference>
<protein>
    <recommendedName>
        <fullName evidence="5">tRNA pseudouridine synthase B</fullName>
        <ecNumber evidence="5">5.4.99.25</ecNumber>
    </recommendedName>
    <alternativeName>
        <fullName evidence="5">tRNA pseudouridine(55) synthase</fullName>
        <shortName evidence="5">Psi55 synthase</shortName>
    </alternativeName>
    <alternativeName>
        <fullName evidence="5">tRNA pseudouridylate synthase</fullName>
    </alternativeName>
    <alternativeName>
        <fullName evidence="5">tRNA-uridine isomerase</fullName>
    </alternativeName>
</protein>
<keyword evidence="8" id="KW-1185">Reference proteome</keyword>
<comment type="function">
    <text evidence="5">Responsible for synthesis of pseudouridine from uracil-55 in the psi GC loop of transfer RNAs.</text>
</comment>
<dbReference type="HAMAP" id="MF_01080">
    <property type="entry name" value="TruB_bact"/>
    <property type="match status" value="1"/>
</dbReference>
<dbReference type="AlphaFoldDB" id="B9L8F5"/>
<evidence type="ECO:0000313" key="8">
    <source>
        <dbReference type="Proteomes" id="UP000000448"/>
    </source>
</evidence>
<dbReference type="SUPFAM" id="SSF55120">
    <property type="entry name" value="Pseudouridine synthase"/>
    <property type="match status" value="1"/>
</dbReference>
<dbReference type="Proteomes" id="UP000000448">
    <property type="component" value="Chromosome"/>
</dbReference>
<dbReference type="eggNOG" id="COG0130">
    <property type="taxonomic scope" value="Bacteria"/>
</dbReference>
<evidence type="ECO:0000256" key="5">
    <source>
        <dbReference type="HAMAP-Rule" id="MF_01080"/>
    </source>
</evidence>
<evidence type="ECO:0000256" key="1">
    <source>
        <dbReference type="ARBA" id="ARBA00000385"/>
    </source>
</evidence>
<evidence type="ECO:0000259" key="6">
    <source>
        <dbReference type="Pfam" id="PF01509"/>
    </source>
</evidence>
<evidence type="ECO:0000256" key="3">
    <source>
        <dbReference type="ARBA" id="ARBA00022694"/>
    </source>
</evidence>
<dbReference type="Gene3D" id="3.30.2350.10">
    <property type="entry name" value="Pseudouridine synthase"/>
    <property type="match status" value="1"/>
</dbReference>
<dbReference type="STRING" id="598659.NAMH_0495"/>
<dbReference type="HOGENOM" id="CLU_032087_2_0_7"/>
<evidence type="ECO:0000313" key="7">
    <source>
        <dbReference type="EMBL" id="ACM92082.1"/>
    </source>
</evidence>
<name>B9L8F5_NAUPA</name>
<accession>B9L8F5</accession>
<dbReference type="GO" id="GO:0160148">
    <property type="term" value="F:tRNA pseudouridine(55) synthase activity"/>
    <property type="evidence" value="ECO:0007669"/>
    <property type="project" value="UniProtKB-EC"/>
</dbReference>
<feature type="domain" description="Pseudouridine synthase II N-terminal" evidence="6">
    <location>
        <begin position="34"/>
        <end position="191"/>
    </location>
</feature>
<evidence type="ECO:0000256" key="4">
    <source>
        <dbReference type="ARBA" id="ARBA00023235"/>
    </source>
</evidence>
<sequence>MENEELRMENCKNILFVANKPIFVSSNKFLNQLKRKYGIKKMGFSGTLDPFACGCLIIASGQYTRLFRFLKKTPKTYIATLMLGAYSPSLDIEKIETITQIDPFEKDLIINTLKEFLGKQKQLPPKYSAKRINGQRAYNLIENAELRIENNISQNVYLEKEIDIEIFDIELINYSHPFITFKASVSEGTYIRSLGFDIAKKLGVDGALTYLERVNEGKFHYECEKLLNPTEYLDLDENVYLGDIENLILGRKLNANDFKIKKNGQYYVKFDRFFAIIEIQDEKVSYILNRIELC</sequence>
<proteinExistence type="inferred from homology"/>
<dbReference type="InterPro" id="IPR014780">
    <property type="entry name" value="tRNA_psdUridine_synth_TruB"/>
</dbReference>
<dbReference type="InterPro" id="IPR020103">
    <property type="entry name" value="PsdUridine_synth_cat_dom_sf"/>
</dbReference>
<dbReference type="GO" id="GO:0031119">
    <property type="term" value="P:tRNA pseudouridine synthesis"/>
    <property type="evidence" value="ECO:0007669"/>
    <property type="project" value="UniProtKB-UniRule"/>
</dbReference>
<dbReference type="EMBL" id="CP001279">
    <property type="protein sequence ID" value="ACM92082.1"/>
    <property type="molecule type" value="Genomic_DNA"/>
</dbReference>
<dbReference type="EC" id="5.4.99.25" evidence="5"/>
<dbReference type="Pfam" id="PF01509">
    <property type="entry name" value="TruB_N"/>
    <property type="match status" value="1"/>
</dbReference>
<dbReference type="GO" id="GO:1990481">
    <property type="term" value="P:mRNA pseudouridine synthesis"/>
    <property type="evidence" value="ECO:0007669"/>
    <property type="project" value="TreeGrafter"/>
</dbReference>
<dbReference type="KEGG" id="nam:NAMH_0495"/>
<dbReference type="PANTHER" id="PTHR13767:SF2">
    <property type="entry name" value="PSEUDOURIDYLATE SYNTHASE TRUB1"/>
    <property type="match status" value="1"/>
</dbReference>
<gene>
    <name evidence="5" type="primary">truB</name>
    <name evidence="7" type="ordered locus">NAMH_0495</name>
</gene>
<organism evidence="7 8">
    <name type="scientific">Nautilia profundicola (strain ATCC BAA-1463 / DSM 18972 / AmH)</name>
    <dbReference type="NCBI Taxonomy" id="598659"/>
    <lineage>
        <taxon>Bacteria</taxon>
        <taxon>Pseudomonadati</taxon>
        <taxon>Campylobacterota</taxon>
        <taxon>Epsilonproteobacteria</taxon>
        <taxon>Nautiliales</taxon>
        <taxon>Nautiliaceae</taxon>
        <taxon>Nautilia</taxon>
    </lineage>
</organism>
<evidence type="ECO:0000256" key="2">
    <source>
        <dbReference type="ARBA" id="ARBA00005642"/>
    </source>
</evidence>
<keyword evidence="3 5" id="KW-0819">tRNA processing</keyword>
<reference evidence="7 8" key="1">
    <citation type="journal article" date="2009" name="PLoS Genet.">
        <title>Adaptations to submarine hydrothermal environments exemplified by the genome of Nautilia profundicola.</title>
        <authorList>
            <person name="Campbell B.J."/>
            <person name="Smith J.L."/>
            <person name="Hanson T.E."/>
            <person name="Klotz M.G."/>
            <person name="Stein L.Y."/>
            <person name="Lee C.K."/>
            <person name="Wu D."/>
            <person name="Robinson J.M."/>
            <person name="Khouri H.M."/>
            <person name="Eisen J.A."/>
            <person name="Cary S.C."/>
        </authorList>
    </citation>
    <scope>NUCLEOTIDE SEQUENCE [LARGE SCALE GENOMIC DNA]</scope>
    <source>
        <strain evidence="8">ATCC BAA-1463 / DSM 18972 / AmH</strain>
    </source>
</reference>
<comment type="catalytic activity">
    <reaction evidence="1 5">
        <text>uridine(55) in tRNA = pseudouridine(55) in tRNA</text>
        <dbReference type="Rhea" id="RHEA:42532"/>
        <dbReference type="Rhea" id="RHEA-COMP:10101"/>
        <dbReference type="Rhea" id="RHEA-COMP:10102"/>
        <dbReference type="ChEBI" id="CHEBI:65314"/>
        <dbReference type="ChEBI" id="CHEBI:65315"/>
        <dbReference type="EC" id="5.4.99.25"/>
    </reaction>
</comment>
<comment type="similarity">
    <text evidence="2 5">Belongs to the pseudouridine synthase TruB family. Type 1 subfamily.</text>
</comment>